<dbReference type="PANTHER" id="PTHR42928:SF5">
    <property type="entry name" value="BLR1237 PROTEIN"/>
    <property type="match status" value="1"/>
</dbReference>
<proteinExistence type="inferred from homology"/>
<comment type="similarity">
    <text evidence="1">Belongs to the UPF0065 (bug) family.</text>
</comment>
<reference evidence="3 4" key="1">
    <citation type="submission" date="2016-10" db="EMBL/GenBank/DDBJ databases">
        <authorList>
            <person name="de Groot N.N."/>
        </authorList>
    </citation>
    <scope>NUCLEOTIDE SEQUENCE [LARGE SCALE GENOMIC DNA]</scope>
    <source>
        <strain evidence="3 4">DSM 5885</strain>
    </source>
</reference>
<keyword evidence="4" id="KW-1185">Reference proteome</keyword>
<feature type="signal peptide" evidence="2">
    <location>
        <begin position="1"/>
        <end position="23"/>
    </location>
</feature>
<dbReference type="OrthoDB" id="8678477at2"/>
<keyword evidence="3" id="KW-0675">Receptor</keyword>
<dbReference type="AlphaFoldDB" id="A0A1G7Z764"/>
<accession>A0A1G7Z764</accession>
<dbReference type="Pfam" id="PF03401">
    <property type="entry name" value="TctC"/>
    <property type="match status" value="1"/>
</dbReference>
<gene>
    <name evidence="3" type="ORF">SAMN05660652_01093</name>
</gene>
<keyword evidence="2" id="KW-0732">Signal</keyword>
<organism evidence="3 4">
    <name type="scientific">Propionivibrio dicarboxylicus</name>
    <dbReference type="NCBI Taxonomy" id="83767"/>
    <lineage>
        <taxon>Bacteria</taxon>
        <taxon>Pseudomonadati</taxon>
        <taxon>Pseudomonadota</taxon>
        <taxon>Betaproteobacteria</taxon>
        <taxon>Rhodocyclales</taxon>
        <taxon>Rhodocyclaceae</taxon>
        <taxon>Propionivibrio</taxon>
    </lineage>
</organism>
<evidence type="ECO:0000256" key="1">
    <source>
        <dbReference type="ARBA" id="ARBA00006987"/>
    </source>
</evidence>
<feature type="chain" id="PRO_5011523513" evidence="2">
    <location>
        <begin position="24"/>
        <end position="327"/>
    </location>
</feature>
<protein>
    <submittedName>
        <fullName evidence="3">Tripartite-type tricarboxylate transporter, receptor component TctC</fullName>
    </submittedName>
</protein>
<dbReference type="InterPro" id="IPR042100">
    <property type="entry name" value="Bug_dom1"/>
</dbReference>
<dbReference type="EMBL" id="FNCY01000003">
    <property type="protein sequence ID" value="SDH04548.1"/>
    <property type="molecule type" value="Genomic_DNA"/>
</dbReference>
<dbReference type="PIRSF" id="PIRSF017082">
    <property type="entry name" value="YflP"/>
    <property type="match status" value="1"/>
</dbReference>
<dbReference type="RefSeq" id="WP_091934936.1">
    <property type="nucleotide sequence ID" value="NZ_FNCY01000003.1"/>
</dbReference>
<name>A0A1G7Z764_9RHOO</name>
<evidence type="ECO:0000313" key="4">
    <source>
        <dbReference type="Proteomes" id="UP000198607"/>
    </source>
</evidence>
<dbReference type="PANTHER" id="PTHR42928">
    <property type="entry name" value="TRICARBOXYLATE-BINDING PROTEIN"/>
    <property type="match status" value="1"/>
</dbReference>
<dbReference type="STRING" id="83767.SAMN05660652_01093"/>
<dbReference type="Proteomes" id="UP000198607">
    <property type="component" value="Unassembled WGS sequence"/>
</dbReference>
<dbReference type="Gene3D" id="3.40.190.150">
    <property type="entry name" value="Bordetella uptake gene, domain 1"/>
    <property type="match status" value="1"/>
</dbReference>
<sequence>MKLKFASSLLAACSILCAGQSMAQDAGKYPSDSVRIVVPFAAGGVADIFARVIGDHLQKAFGKPFVVENVPGAGSINGIAQVVRAKPDGLTLAVSGPGAIVINPLLRPDQVPYKPLKDIIPVVMFDTVPNVLVINKNKIPVNSVPELIDYLKKNPGKVAYGSAGVGTTQHLAAEWFQQLTGTKMTHVPYPGSSRMITDLIGGQIGLVFDNVPLILPHAQSGKLTMLATASAKRAAFDPNLPAVSEFLPGFESSSWHGFLVPAGTSPEIMKKISDEVKVCMSKPETIKKFADMGAEAVHKSPKEFEEHISKELVLWKDVIEKANLQIK</sequence>
<dbReference type="Gene3D" id="3.40.190.10">
    <property type="entry name" value="Periplasmic binding protein-like II"/>
    <property type="match status" value="1"/>
</dbReference>
<dbReference type="InterPro" id="IPR005064">
    <property type="entry name" value="BUG"/>
</dbReference>
<evidence type="ECO:0000256" key="2">
    <source>
        <dbReference type="SAM" id="SignalP"/>
    </source>
</evidence>
<dbReference type="SUPFAM" id="SSF53850">
    <property type="entry name" value="Periplasmic binding protein-like II"/>
    <property type="match status" value="1"/>
</dbReference>
<evidence type="ECO:0000313" key="3">
    <source>
        <dbReference type="EMBL" id="SDH04548.1"/>
    </source>
</evidence>
<dbReference type="CDD" id="cd07012">
    <property type="entry name" value="PBP2_Bug_TTT"/>
    <property type="match status" value="1"/>
</dbReference>